<feature type="signal peptide" evidence="2">
    <location>
        <begin position="1"/>
        <end position="21"/>
    </location>
</feature>
<feature type="compositionally biased region" description="Low complexity" evidence="1">
    <location>
        <begin position="116"/>
        <end position="129"/>
    </location>
</feature>
<dbReference type="Proteomes" id="UP000007819">
    <property type="component" value="Chromosome X"/>
</dbReference>
<dbReference type="OrthoDB" id="6625110at2759"/>
<dbReference type="KEGG" id="api:100575861"/>
<reference evidence="3" key="2">
    <citation type="submission" date="2022-06" db="UniProtKB">
        <authorList>
            <consortium name="EnsemblMetazoa"/>
        </authorList>
    </citation>
    <scope>IDENTIFICATION</scope>
</reference>
<feature type="compositionally biased region" description="Polar residues" evidence="1">
    <location>
        <begin position="178"/>
        <end position="188"/>
    </location>
</feature>
<name>A0A8R2ACW4_ACYPI</name>
<organism evidence="3 4">
    <name type="scientific">Acyrthosiphon pisum</name>
    <name type="common">Pea aphid</name>
    <dbReference type="NCBI Taxonomy" id="7029"/>
    <lineage>
        <taxon>Eukaryota</taxon>
        <taxon>Metazoa</taxon>
        <taxon>Ecdysozoa</taxon>
        <taxon>Arthropoda</taxon>
        <taxon>Hexapoda</taxon>
        <taxon>Insecta</taxon>
        <taxon>Pterygota</taxon>
        <taxon>Neoptera</taxon>
        <taxon>Paraneoptera</taxon>
        <taxon>Hemiptera</taxon>
        <taxon>Sternorrhyncha</taxon>
        <taxon>Aphidomorpha</taxon>
        <taxon>Aphidoidea</taxon>
        <taxon>Aphididae</taxon>
        <taxon>Macrosiphini</taxon>
        <taxon>Acyrthosiphon</taxon>
    </lineage>
</organism>
<dbReference type="RefSeq" id="XP_003246878.3">
    <property type="nucleotide sequence ID" value="XM_003246830.3"/>
</dbReference>
<dbReference type="EnsemblMetazoa" id="XM_003246830.4">
    <property type="protein sequence ID" value="XP_003246878.3"/>
    <property type="gene ID" value="LOC100575861"/>
</dbReference>
<dbReference type="AlphaFoldDB" id="A0A8R2ACW4"/>
<keyword evidence="4" id="KW-1185">Reference proteome</keyword>
<evidence type="ECO:0000313" key="4">
    <source>
        <dbReference type="Proteomes" id="UP000007819"/>
    </source>
</evidence>
<evidence type="ECO:0000256" key="2">
    <source>
        <dbReference type="SAM" id="SignalP"/>
    </source>
</evidence>
<reference evidence="4" key="1">
    <citation type="submission" date="2010-06" db="EMBL/GenBank/DDBJ databases">
        <authorList>
            <person name="Jiang H."/>
            <person name="Abraham K."/>
            <person name="Ali S."/>
            <person name="Alsbrooks S.L."/>
            <person name="Anim B.N."/>
            <person name="Anosike U.S."/>
            <person name="Attaway T."/>
            <person name="Bandaranaike D.P."/>
            <person name="Battles P.K."/>
            <person name="Bell S.N."/>
            <person name="Bell A.V."/>
            <person name="Beltran B."/>
            <person name="Bickham C."/>
            <person name="Bustamante Y."/>
            <person name="Caleb T."/>
            <person name="Canada A."/>
            <person name="Cardenas V."/>
            <person name="Carter K."/>
            <person name="Chacko J."/>
            <person name="Chandrabose M.N."/>
            <person name="Chavez D."/>
            <person name="Chavez A."/>
            <person name="Chen L."/>
            <person name="Chu H.-S."/>
            <person name="Claassen K.J."/>
            <person name="Cockrell R."/>
            <person name="Collins M."/>
            <person name="Cooper J.A."/>
            <person name="Cree A."/>
            <person name="Curry S.M."/>
            <person name="Da Y."/>
            <person name="Dao M.D."/>
            <person name="Das B."/>
            <person name="Davila M.-L."/>
            <person name="Davy-Carroll L."/>
            <person name="Denson S."/>
            <person name="Dinh H."/>
            <person name="Ebong V.E."/>
            <person name="Edwards J.R."/>
            <person name="Egan A."/>
            <person name="El-Daye J."/>
            <person name="Escobedo L."/>
            <person name="Fernandez S."/>
            <person name="Fernando P.R."/>
            <person name="Flagg N."/>
            <person name="Forbes L.D."/>
            <person name="Fowler R.G."/>
            <person name="Fu Q."/>
            <person name="Gabisi R.A."/>
            <person name="Ganer J."/>
            <person name="Garbino Pronczuk A."/>
            <person name="Garcia R.M."/>
            <person name="Garner T."/>
            <person name="Garrett T.E."/>
            <person name="Gonzalez D.A."/>
            <person name="Hamid H."/>
            <person name="Hawkins E.S."/>
            <person name="Hirani K."/>
            <person name="Hogues M.E."/>
            <person name="Hollins B."/>
            <person name="Hsiao C.-H."/>
            <person name="Jabil R."/>
            <person name="James M.L."/>
            <person name="Jhangiani S.N."/>
            <person name="Johnson B."/>
            <person name="Johnson Q."/>
            <person name="Joshi V."/>
            <person name="Kalu J.B."/>
            <person name="Kam C."/>
            <person name="Kashfia A."/>
            <person name="Keebler J."/>
            <person name="Kisamo H."/>
            <person name="Kovar C.L."/>
            <person name="Lago L.A."/>
            <person name="Lai C.-Y."/>
            <person name="Laidlaw J."/>
            <person name="Lara F."/>
            <person name="Le T.-K."/>
            <person name="Lee S.L."/>
            <person name="Legall F.H."/>
            <person name="Lemon S.J."/>
            <person name="Lewis L.R."/>
            <person name="Li B."/>
            <person name="Liu Y."/>
            <person name="Liu Y.-S."/>
            <person name="Lopez J."/>
            <person name="Lozado R.J."/>
            <person name="Lu J."/>
            <person name="Madu R.C."/>
            <person name="Maheshwari M."/>
            <person name="Maheshwari R."/>
            <person name="Malloy K."/>
            <person name="Martinez E."/>
            <person name="Mathew T."/>
            <person name="Mercado I.C."/>
            <person name="Mercado C."/>
            <person name="Meyer B."/>
            <person name="Montgomery K."/>
            <person name="Morgan M.B."/>
            <person name="Munidasa M."/>
            <person name="Nazareth L.V."/>
            <person name="Nelson J."/>
            <person name="Ng B.M."/>
            <person name="Nguyen N.B."/>
            <person name="Nguyen P.Q."/>
            <person name="Nguyen T."/>
            <person name="Obregon M."/>
            <person name="Okwuonu G.O."/>
            <person name="Onwere C.G."/>
            <person name="Orozco G."/>
            <person name="Parra A."/>
            <person name="Patel S."/>
            <person name="Patil S."/>
            <person name="Perez A."/>
            <person name="Perez Y."/>
            <person name="Pham C."/>
            <person name="Primus E.L."/>
            <person name="Pu L.-L."/>
            <person name="Puazo M."/>
            <person name="Qin X."/>
            <person name="Quiroz J.B."/>
            <person name="Reese J."/>
            <person name="Richards S."/>
            <person name="Rives C.M."/>
            <person name="Robberts R."/>
            <person name="Ruiz S.J."/>
            <person name="Ruiz M.J."/>
            <person name="Santibanez J."/>
            <person name="Schneider B.W."/>
            <person name="Sisson I."/>
            <person name="Smith M."/>
            <person name="Sodergren E."/>
            <person name="Song X.-Z."/>
            <person name="Song B.B."/>
            <person name="Summersgill H."/>
            <person name="Thelus R."/>
            <person name="Thornton R.D."/>
            <person name="Trejos Z.Y."/>
            <person name="Usmani K."/>
            <person name="Vattathil S."/>
            <person name="Villasana D."/>
            <person name="Walker D.L."/>
            <person name="Wang S."/>
            <person name="Wang K."/>
            <person name="White C.S."/>
            <person name="Williams A.C."/>
            <person name="Williamson J."/>
            <person name="Wilson K."/>
            <person name="Woghiren I.O."/>
            <person name="Woodworth J.R."/>
            <person name="Worley K.C."/>
            <person name="Wright R.A."/>
            <person name="Wu W."/>
            <person name="Young L."/>
            <person name="Zhang L."/>
            <person name="Zhang J."/>
            <person name="Zhu Y."/>
            <person name="Muzny D.M."/>
            <person name="Weinstock G."/>
            <person name="Gibbs R.A."/>
        </authorList>
    </citation>
    <scope>NUCLEOTIDE SEQUENCE [LARGE SCALE GENOMIC DNA]</scope>
    <source>
        <strain evidence="4">LSR1</strain>
    </source>
</reference>
<proteinExistence type="predicted"/>
<feature type="compositionally biased region" description="Basic and acidic residues" evidence="1">
    <location>
        <begin position="96"/>
        <end position="111"/>
    </location>
</feature>
<feature type="region of interest" description="Disordered" evidence="1">
    <location>
        <begin position="158"/>
        <end position="190"/>
    </location>
</feature>
<evidence type="ECO:0000313" key="3">
    <source>
        <dbReference type="EnsemblMetazoa" id="XP_003246878.3"/>
    </source>
</evidence>
<evidence type="ECO:0000256" key="1">
    <source>
        <dbReference type="SAM" id="MobiDB-lite"/>
    </source>
</evidence>
<keyword evidence="2" id="KW-0732">Signal</keyword>
<accession>A0A8R2ACW4</accession>
<dbReference type="GeneID" id="100575861"/>
<feature type="region of interest" description="Disordered" evidence="1">
    <location>
        <begin position="90"/>
        <end position="129"/>
    </location>
</feature>
<sequence>MCNAMASAMIIILISIASIAAITVEAVNIDSADKDWSNTHVDKLSATKSYRNLQTMINPKYNGLDVWSRLELRPRLNSLKILSKPTKTEPIAIQRDAGRRNRRQIDSKTIGEDGGSSSVTSLASSSSPSNVNVEDVLYAVSVENWILQHLDTEEMNRIREPTLGNRSRRLASGAGISSDKNTTASAGPTDSVDAHNMSAIKCLLSLSLPVSLPTQCIQYYFRSLFKAIH</sequence>
<protein>
    <submittedName>
        <fullName evidence="3">Uncharacterized protein</fullName>
    </submittedName>
</protein>
<feature type="chain" id="PRO_5035833695" evidence="2">
    <location>
        <begin position="22"/>
        <end position="229"/>
    </location>
</feature>